<accession>A0A8T2PRJ6</accession>
<evidence type="ECO:0000313" key="2">
    <source>
        <dbReference type="EMBL" id="KAG9353975.1"/>
    </source>
</evidence>
<sequence length="569" mass="62846">MTEPSQSTVELQHLQQGLQQMKRTHHLRQLPVLTLPGRQLPLRPAQGFDSQPHNASMVLPNPAEASSLNAPWPLEWTKAVWQQQLPLDIQRFVSEMSWVFKHPMGQREAGKSVADYSIDFRRQQTVLDRRTRQSGLGNFHRGSDHTGWSSGPKVPGEETRAGGLKTSNVQRQPITGDFYSVCSFSCSQGGRTNAAPMQLCLSHSRGTSVAANHASQDTFVSTAVNFREKLEPAEGRGFRGWHAKTPISSGLWGSCWGGVTSVTLKSTCHVPRPTSLRSSHKEEASRLPEHRHCDCAIELFLGTTPLRVLEHQAMEQYNEESLQNGFIWPFTSSMAANFFFECLQSTTIFTKLDLRNMYNLVRIEVGDEWKTAFITLRGKPTQFVWSLEAQRAFDALKSCFTAAPVLAHPDIRWPFAAEEYTSDSGVRALMVSSTLCGGPGVAGDQTGPGGVVEGPSQPACEQDPEFLAMPLLAILFSSLHPHILQSWRRVVVGERRKGDSISSALALDLYHHGNVKTQKDRAGEGSFLTLRLCTTLVVLVTAVAGQSRERGAAGPSCYGGFDLYFVLDK</sequence>
<dbReference type="InterPro" id="IPR053134">
    <property type="entry name" value="RNA-dir_DNA_polymerase"/>
</dbReference>
<feature type="region of interest" description="Disordered" evidence="1">
    <location>
        <begin position="134"/>
        <end position="166"/>
    </location>
</feature>
<protein>
    <submittedName>
        <fullName evidence="2">Uncharacterized protein</fullName>
    </submittedName>
</protein>
<dbReference type="InterPro" id="IPR043502">
    <property type="entry name" value="DNA/RNA_pol_sf"/>
</dbReference>
<dbReference type="OrthoDB" id="8052860at2759"/>
<name>A0A8T2PRJ6_9TELE</name>
<dbReference type="PANTHER" id="PTHR24559:SF440">
    <property type="entry name" value="RIBONUCLEASE H"/>
    <property type="match status" value="1"/>
</dbReference>
<proteinExistence type="predicted"/>
<dbReference type="SUPFAM" id="SSF56672">
    <property type="entry name" value="DNA/RNA polymerases"/>
    <property type="match status" value="1"/>
</dbReference>
<comment type="caution">
    <text evidence="2">The sequence shown here is derived from an EMBL/GenBank/DDBJ whole genome shotgun (WGS) entry which is preliminary data.</text>
</comment>
<gene>
    <name evidence="2" type="ORF">JZ751_012099</name>
</gene>
<dbReference type="PANTHER" id="PTHR24559">
    <property type="entry name" value="TRANSPOSON TY3-I GAG-POL POLYPROTEIN"/>
    <property type="match status" value="1"/>
</dbReference>
<evidence type="ECO:0000313" key="3">
    <source>
        <dbReference type="Proteomes" id="UP000824540"/>
    </source>
</evidence>
<dbReference type="EMBL" id="JAFBMS010000003">
    <property type="protein sequence ID" value="KAG9353975.1"/>
    <property type="molecule type" value="Genomic_DNA"/>
</dbReference>
<organism evidence="2 3">
    <name type="scientific">Albula glossodonta</name>
    <name type="common">roundjaw bonefish</name>
    <dbReference type="NCBI Taxonomy" id="121402"/>
    <lineage>
        <taxon>Eukaryota</taxon>
        <taxon>Metazoa</taxon>
        <taxon>Chordata</taxon>
        <taxon>Craniata</taxon>
        <taxon>Vertebrata</taxon>
        <taxon>Euteleostomi</taxon>
        <taxon>Actinopterygii</taxon>
        <taxon>Neopterygii</taxon>
        <taxon>Teleostei</taxon>
        <taxon>Albuliformes</taxon>
        <taxon>Albulidae</taxon>
        <taxon>Albula</taxon>
    </lineage>
</organism>
<dbReference type="AlphaFoldDB" id="A0A8T2PRJ6"/>
<dbReference type="Gene3D" id="3.30.70.270">
    <property type="match status" value="1"/>
</dbReference>
<dbReference type="InterPro" id="IPR043128">
    <property type="entry name" value="Rev_trsase/Diguanyl_cyclase"/>
</dbReference>
<keyword evidence="3" id="KW-1185">Reference proteome</keyword>
<evidence type="ECO:0000256" key="1">
    <source>
        <dbReference type="SAM" id="MobiDB-lite"/>
    </source>
</evidence>
<reference evidence="2" key="1">
    <citation type="thesis" date="2021" institute="BYU ScholarsArchive" country="Provo, UT, USA">
        <title>Applications of and Algorithms for Genome Assembly and Genomic Analyses with an Emphasis on Marine Teleosts.</title>
        <authorList>
            <person name="Pickett B.D."/>
        </authorList>
    </citation>
    <scope>NUCLEOTIDE SEQUENCE</scope>
    <source>
        <strain evidence="2">HI-2016</strain>
    </source>
</reference>
<dbReference type="Proteomes" id="UP000824540">
    <property type="component" value="Unassembled WGS sequence"/>
</dbReference>